<feature type="domain" description="Rieske" evidence="5">
    <location>
        <begin position="1"/>
        <end position="95"/>
    </location>
</feature>
<keyword evidence="4" id="KW-0411">Iron-sulfur</keyword>
<dbReference type="GO" id="GO:0046872">
    <property type="term" value="F:metal ion binding"/>
    <property type="evidence" value="ECO:0007669"/>
    <property type="project" value="UniProtKB-KW"/>
</dbReference>
<dbReference type="InterPro" id="IPR017941">
    <property type="entry name" value="Rieske_2Fe-2S"/>
</dbReference>
<evidence type="ECO:0000259" key="5">
    <source>
        <dbReference type="PROSITE" id="PS51296"/>
    </source>
</evidence>
<reference evidence="6 7" key="1">
    <citation type="submission" date="2019-05" db="EMBL/GenBank/DDBJ databases">
        <title>We sequenced the genome of Paenibacillus hemerocallicola KCTC 33185 for further insight into its adaptation and study the phylogeny of Paenibacillus.</title>
        <authorList>
            <person name="Narsing Rao M.P."/>
        </authorList>
    </citation>
    <scope>NUCLEOTIDE SEQUENCE [LARGE SCALE GENOMIC DNA]</scope>
    <source>
        <strain evidence="6 7">KCTC 33185</strain>
    </source>
</reference>
<evidence type="ECO:0000256" key="1">
    <source>
        <dbReference type="ARBA" id="ARBA00022714"/>
    </source>
</evidence>
<dbReference type="Gene3D" id="2.102.10.10">
    <property type="entry name" value="Rieske [2Fe-2S] iron-sulphur domain"/>
    <property type="match status" value="1"/>
</dbReference>
<sequence>MGAYNIDGRFYSLRNVCPHQGAELCKGQTRPLIVSSAAGRYEHERTGEIVRCPWHQWEFDIKTGRMIVDPAMRKKCCEVSVERFDTSVEEDQVVVHI</sequence>
<evidence type="ECO:0000256" key="3">
    <source>
        <dbReference type="ARBA" id="ARBA00023004"/>
    </source>
</evidence>
<keyword evidence="2" id="KW-0479">Metal-binding</keyword>
<evidence type="ECO:0000313" key="7">
    <source>
        <dbReference type="Proteomes" id="UP000307943"/>
    </source>
</evidence>
<dbReference type="Pfam" id="PF00355">
    <property type="entry name" value="Rieske"/>
    <property type="match status" value="1"/>
</dbReference>
<keyword evidence="1" id="KW-0001">2Fe-2S</keyword>
<proteinExistence type="predicted"/>
<evidence type="ECO:0000313" key="6">
    <source>
        <dbReference type="EMBL" id="TNJ64238.1"/>
    </source>
</evidence>
<dbReference type="OrthoDB" id="9795104at2"/>
<name>A0A5C4T5C1_9BACL</name>
<keyword evidence="7" id="KW-1185">Reference proteome</keyword>
<organism evidence="6 7">
    <name type="scientific">Paenibacillus hemerocallicola</name>
    <dbReference type="NCBI Taxonomy" id="1172614"/>
    <lineage>
        <taxon>Bacteria</taxon>
        <taxon>Bacillati</taxon>
        <taxon>Bacillota</taxon>
        <taxon>Bacilli</taxon>
        <taxon>Bacillales</taxon>
        <taxon>Paenibacillaceae</taxon>
        <taxon>Paenibacillus</taxon>
    </lineage>
</organism>
<evidence type="ECO:0000256" key="4">
    <source>
        <dbReference type="ARBA" id="ARBA00023014"/>
    </source>
</evidence>
<dbReference type="GO" id="GO:0051537">
    <property type="term" value="F:2 iron, 2 sulfur cluster binding"/>
    <property type="evidence" value="ECO:0007669"/>
    <property type="project" value="UniProtKB-KW"/>
</dbReference>
<dbReference type="AlphaFoldDB" id="A0A5C4T5C1"/>
<dbReference type="GO" id="GO:0004497">
    <property type="term" value="F:monooxygenase activity"/>
    <property type="evidence" value="ECO:0007669"/>
    <property type="project" value="UniProtKB-ARBA"/>
</dbReference>
<keyword evidence="3" id="KW-0408">Iron</keyword>
<evidence type="ECO:0000256" key="2">
    <source>
        <dbReference type="ARBA" id="ARBA00022723"/>
    </source>
</evidence>
<dbReference type="EMBL" id="VDCQ01000032">
    <property type="protein sequence ID" value="TNJ64238.1"/>
    <property type="molecule type" value="Genomic_DNA"/>
</dbReference>
<gene>
    <name evidence="6" type="ORF">FE784_21645</name>
</gene>
<protein>
    <submittedName>
        <fullName evidence="6">Rieske (2Fe-2S) protein</fullName>
    </submittedName>
</protein>
<dbReference type="RefSeq" id="WP_139604338.1">
    <property type="nucleotide sequence ID" value="NZ_VDCQ01000032.1"/>
</dbReference>
<dbReference type="PANTHER" id="PTHR21496:SF23">
    <property type="entry name" value="3-PHENYLPROPIONATE_CINNAMIC ACID DIOXYGENASE FERREDOXIN SUBUNIT"/>
    <property type="match status" value="1"/>
</dbReference>
<dbReference type="CDD" id="cd03467">
    <property type="entry name" value="Rieske"/>
    <property type="match status" value="1"/>
</dbReference>
<dbReference type="InterPro" id="IPR036922">
    <property type="entry name" value="Rieske_2Fe-2S_sf"/>
</dbReference>
<dbReference type="Proteomes" id="UP000307943">
    <property type="component" value="Unassembled WGS sequence"/>
</dbReference>
<dbReference type="SUPFAM" id="SSF50022">
    <property type="entry name" value="ISP domain"/>
    <property type="match status" value="1"/>
</dbReference>
<dbReference type="GO" id="GO:0016705">
    <property type="term" value="F:oxidoreductase activity, acting on paired donors, with incorporation or reduction of molecular oxygen"/>
    <property type="evidence" value="ECO:0007669"/>
    <property type="project" value="UniProtKB-ARBA"/>
</dbReference>
<dbReference type="PROSITE" id="PS51296">
    <property type="entry name" value="RIESKE"/>
    <property type="match status" value="1"/>
</dbReference>
<accession>A0A5C4T5C1</accession>
<comment type="caution">
    <text evidence="6">The sequence shown here is derived from an EMBL/GenBank/DDBJ whole genome shotgun (WGS) entry which is preliminary data.</text>
</comment>
<dbReference type="PANTHER" id="PTHR21496">
    <property type="entry name" value="FERREDOXIN-RELATED"/>
    <property type="match status" value="1"/>
</dbReference>